<dbReference type="AlphaFoldDB" id="B7FG88"/>
<evidence type="ECO:0000313" key="1">
    <source>
        <dbReference type="EMBL" id="ACJ83718.1"/>
    </source>
</evidence>
<accession>B7FG88</accession>
<feature type="non-terminal residue" evidence="1">
    <location>
        <position position="1"/>
    </location>
</feature>
<dbReference type="EMBL" id="BT051052">
    <property type="protein sequence ID" value="ACJ83718.1"/>
    <property type="molecule type" value="mRNA"/>
</dbReference>
<name>B7FG88_MEDTR</name>
<proteinExistence type="evidence at transcript level"/>
<sequence length="47" mass="5593">FYRVKLRHSAPLTWTLQHQKHDEDQHSVHVERNSVFLRPGQLLDDTG</sequence>
<reference evidence="1" key="1">
    <citation type="submission" date="2008-12" db="EMBL/GenBank/DDBJ databases">
        <title>Medicago truncatula full length cdna cloning project.</title>
        <authorList>
            <person name="Moskal W."/>
            <person name="Chan A."/>
            <person name="Cheung F."/>
            <person name="Xiao Y."/>
            <person name="Town C.D."/>
        </authorList>
    </citation>
    <scope>NUCLEOTIDE SEQUENCE</scope>
</reference>
<organism evidence="1">
    <name type="scientific">Medicago truncatula</name>
    <name type="common">Barrel medic</name>
    <name type="synonym">Medicago tribuloides</name>
    <dbReference type="NCBI Taxonomy" id="3880"/>
    <lineage>
        <taxon>Eukaryota</taxon>
        <taxon>Viridiplantae</taxon>
        <taxon>Streptophyta</taxon>
        <taxon>Embryophyta</taxon>
        <taxon>Tracheophyta</taxon>
        <taxon>Spermatophyta</taxon>
        <taxon>Magnoliopsida</taxon>
        <taxon>eudicotyledons</taxon>
        <taxon>Gunneridae</taxon>
        <taxon>Pentapetalae</taxon>
        <taxon>rosids</taxon>
        <taxon>fabids</taxon>
        <taxon>Fabales</taxon>
        <taxon>Fabaceae</taxon>
        <taxon>Papilionoideae</taxon>
        <taxon>50 kb inversion clade</taxon>
        <taxon>NPAAA clade</taxon>
        <taxon>Hologalegina</taxon>
        <taxon>IRL clade</taxon>
        <taxon>Trifolieae</taxon>
        <taxon>Medicago</taxon>
    </lineage>
</organism>
<protein>
    <submittedName>
        <fullName evidence="1">Uncharacterized protein</fullName>
    </submittedName>
</protein>